<evidence type="ECO:0000313" key="1">
    <source>
        <dbReference type="EMBL" id="KAI2385394.1"/>
    </source>
</evidence>
<name>A0ACB8UUL2_9EURO</name>
<proteinExistence type="predicted"/>
<dbReference type="EMBL" id="JALBCA010000059">
    <property type="protein sequence ID" value="KAI2385394.1"/>
    <property type="molecule type" value="Genomic_DNA"/>
</dbReference>
<comment type="caution">
    <text evidence="1">The sequence shown here is derived from an EMBL/GenBank/DDBJ whole genome shotgun (WGS) entry which is preliminary data.</text>
</comment>
<gene>
    <name evidence="1" type="ORF">LOY88_004129</name>
</gene>
<protein>
    <submittedName>
        <fullName evidence="1">Uncharacterized protein</fullName>
    </submittedName>
</protein>
<organism evidence="1">
    <name type="scientific">Ophidiomyces ophidiicola</name>
    <dbReference type="NCBI Taxonomy" id="1387563"/>
    <lineage>
        <taxon>Eukaryota</taxon>
        <taxon>Fungi</taxon>
        <taxon>Dikarya</taxon>
        <taxon>Ascomycota</taxon>
        <taxon>Pezizomycotina</taxon>
        <taxon>Eurotiomycetes</taxon>
        <taxon>Eurotiomycetidae</taxon>
        <taxon>Onygenales</taxon>
        <taxon>Onygenaceae</taxon>
        <taxon>Ophidiomyces</taxon>
    </lineage>
</organism>
<sequence length="271" mass="30217">MIPIFAFLTVLLAAGISALPQAVQDPPTSPKPVDTPQVKFAKVLMNELKSRFTVDTAKPPQGETDPNFQDACPAFWLFCPKVGFYYRHILRKFESADIDYIVHDDTKHFNAGANGTDPVEVTSEKSVAVWHARSQGWKVGVTATATSDKGAMSLNIEYSDTVTITDINTSVIRTTMKCPVNTLCKIETWSLYAKVRGKCERIPMVRCSGNRNMCSDSDNLVNRGWTGCQQFLSPYMQCDDKRWVDCSFNVPIQDNAGKPYSVIVPTQYKPI</sequence>
<accession>A0ACB8UUL2</accession>
<reference evidence="1" key="1">
    <citation type="journal article" date="2022" name="bioRxiv">
        <title>Population genetic analysis of Ophidiomyces ophidiicola, the causative agent of snake fungal disease, indicates recent introductions to the USA.</title>
        <authorList>
            <person name="Ladner J.T."/>
            <person name="Palmer J.M."/>
            <person name="Ettinger C.L."/>
            <person name="Stajich J.E."/>
            <person name="Farrell T.M."/>
            <person name="Glorioso B.M."/>
            <person name="Lawson B."/>
            <person name="Price S.J."/>
            <person name="Stengle A.G."/>
            <person name="Grear D.A."/>
            <person name="Lorch J.M."/>
        </authorList>
    </citation>
    <scope>NUCLEOTIDE SEQUENCE</scope>
    <source>
        <strain evidence="1">NWHC 24266-5</strain>
    </source>
</reference>